<dbReference type="PANTHER" id="PTHR13504:SF38">
    <property type="entry name" value="FIDO DOMAIN-CONTAINING PROTEIN"/>
    <property type="match status" value="1"/>
</dbReference>
<dbReference type="Pfam" id="PF02661">
    <property type="entry name" value="Fic"/>
    <property type="match status" value="1"/>
</dbReference>
<dbReference type="InterPro" id="IPR036597">
    <property type="entry name" value="Fido-like_dom_sf"/>
</dbReference>
<dbReference type="PROSITE" id="PS51459">
    <property type="entry name" value="FIDO"/>
    <property type="match status" value="1"/>
</dbReference>
<protein>
    <submittedName>
        <fullName evidence="2">Fic family protein</fullName>
    </submittedName>
</protein>
<proteinExistence type="predicted"/>
<dbReference type="PANTHER" id="PTHR13504">
    <property type="entry name" value="FIDO DOMAIN-CONTAINING PROTEIN DDB_G0283145"/>
    <property type="match status" value="1"/>
</dbReference>
<comment type="caution">
    <text evidence="2">The sequence shown here is derived from an EMBL/GenBank/DDBJ whole genome shotgun (WGS) entry which is preliminary data.</text>
</comment>
<reference evidence="3" key="1">
    <citation type="journal article" date="2019" name="Int. J. Syst. Evol. Microbiol.">
        <title>The Global Catalogue of Microorganisms (GCM) 10K type strain sequencing project: providing services to taxonomists for standard genome sequencing and annotation.</title>
        <authorList>
            <consortium name="The Broad Institute Genomics Platform"/>
            <consortium name="The Broad Institute Genome Sequencing Center for Infectious Disease"/>
            <person name="Wu L."/>
            <person name="Ma J."/>
        </authorList>
    </citation>
    <scope>NUCLEOTIDE SEQUENCE [LARGE SCALE GENOMIC DNA]</scope>
    <source>
        <strain evidence="3">CCUG 71848</strain>
    </source>
</reference>
<dbReference type="Gene3D" id="1.10.3290.10">
    <property type="entry name" value="Fido-like domain"/>
    <property type="match status" value="1"/>
</dbReference>
<name>A0ABW3PEW5_9LACO</name>
<dbReference type="RefSeq" id="WP_121977761.1">
    <property type="nucleotide sequence ID" value="NZ_JBHTLH010000005.1"/>
</dbReference>
<gene>
    <name evidence="2" type="ORF">ACFQ22_02090</name>
</gene>
<dbReference type="InterPro" id="IPR003812">
    <property type="entry name" value="Fido"/>
</dbReference>
<dbReference type="SUPFAM" id="SSF140931">
    <property type="entry name" value="Fic-like"/>
    <property type="match status" value="1"/>
</dbReference>
<dbReference type="InterPro" id="IPR040198">
    <property type="entry name" value="Fido_containing"/>
</dbReference>
<accession>A0ABW3PEW5</accession>
<feature type="domain" description="Fido" evidence="1">
    <location>
        <begin position="110"/>
        <end position="268"/>
    </location>
</feature>
<dbReference type="Proteomes" id="UP001597156">
    <property type="component" value="Unassembled WGS sequence"/>
</dbReference>
<organism evidence="2 3">
    <name type="scientific">Lentilactobacillus raoultii</name>
    <dbReference type="NCBI Taxonomy" id="1987503"/>
    <lineage>
        <taxon>Bacteria</taxon>
        <taxon>Bacillati</taxon>
        <taxon>Bacillota</taxon>
        <taxon>Bacilli</taxon>
        <taxon>Lactobacillales</taxon>
        <taxon>Lactobacillaceae</taxon>
        <taxon>Lentilactobacillus</taxon>
    </lineage>
</organism>
<evidence type="ECO:0000259" key="1">
    <source>
        <dbReference type="PROSITE" id="PS51459"/>
    </source>
</evidence>
<evidence type="ECO:0000313" key="2">
    <source>
        <dbReference type="EMBL" id="MFD1124154.1"/>
    </source>
</evidence>
<keyword evidence="3" id="KW-1185">Reference proteome</keyword>
<evidence type="ECO:0000313" key="3">
    <source>
        <dbReference type="Proteomes" id="UP001597156"/>
    </source>
</evidence>
<dbReference type="EMBL" id="JBHTLH010000005">
    <property type="protein sequence ID" value="MFD1124154.1"/>
    <property type="molecule type" value="Genomic_DNA"/>
</dbReference>
<sequence length="352" mass="40403">MILKKFNYTDLNHLELTGQMVDKLNQIYELKGRLSTIQIKSKKILDHLTSVAKVQSTDASNRIEGVYTSNTRLKELVHQRTQPHNQSEAEIAGYRDVLSLVHEQAQYIPITKSSILTLHKRLFAYTNSTRGGHFKDSDNQIITEFANGDREIRFQPPAAYLTPQLIEELCQAYNQAVNDATFPSLILCGAFIFDFVTIHPFRDGNGRLSRLLMLLTMYQAKFNVGKYISLEHLIEQTKHNYYEALKQSSVDWHVNQNDYGPFLDYFLGVVLQAYRNLNERINIVEEKPISAADLILKALQQELRPLSRQEIGALVPQYSDITIKRTLVTLQRSNQIKLISQGRASKYILQNS</sequence>